<keyword evidence="1" id="KW-0175">Coiled coil</keyword>
<feature type="signal peptide" evidence="3">
    <location>
        <begin position="1"/>
        <end position="26"/>
    </location>
</feature>
<reference evidence="4" key="1">
    <citation type="submission" date="2021-01" db="EMBL/GenBank/DDBJ databases">
        <authorList>
            <person name="Corre E."/>
            <person name="Pelletier E."/>
            <person name="Niang G."/>
            <person name="Scheremetjew M."/>
            <person name="Finn R."/>
            <person name="Kale V."/>
            <person name="Holt S."/>
            <person name="Cochrane G."/>
            <person name="Meng A."/>
            <person name="Brown T."/>
            <person name="Cohen L."/>
        </authorList>
    </citation>
    <scope>NUCLEOTIDE SEQUENCE</scope>
    <source>
        <strain evidence="4">CCCM811</strain>
    </source>
</reference>
<feature type="compositionally biased region" description="Basic and acidic residues" evidence="2">
    <location>
        <begin position="103"/>
        <end position="117"/>
    </location>
</feature>
<evidence type="ECO:0000313" key="4">
    <source>
        <dbReference type="EMBL" id="CAE0682832.1"/>
    </source>
</evidence>
<feature type="coiled-coil region" evidence="1">
    <location>
        <begin position="362"/>
        <end position="389"/>
    </location>
</feature>
<dbReference type="AlphaFoldDB" id="A0A7S4E0P3"/>
<feature type="compositionally biased region" description="Polar residues" evidence="2">
    <location>
        <begin position="82"/>
        <end position="102"/>
    </location>
</feature>
<sequence>MRSQAYRPTLLLPLSILLGASLLSLSSFPRPSRVTLKQPVNGNRITRDTVTRSSSVRDWGPSTARRPILQRRNALERADYTNKPSSLRNGEPLSSATTTGSDNIDRFPERESPRDAEIPAGNSGEEEGVDNMDIRKAFKDFKLAQWAKNGFADITGRNLKYGRRFRTYVSDLQHFLQTSPMFTITKDEAISMCDENALDAIRGDGFFSIGNRLAVFALAYLLFPYLQRIVSPTLLGISEDNLASSIVGEFNPVMDVLYALLSADTVGRLQSRQESIQSTVNTELTHLRLLVWDLIELVDESKGIRRLEAAKALLPLWKYTDILIFSSRTGELEKILREDQIFVISHALRRIRKQASATVVGEETTKEDRNQLNYRLQQMEDQIRMLYQSRTQRLDKEGECIAPAVFGILESLSAYIMMSFVVLSASHEMEPTLPLSASSIAHVMFLLGDIAQKISNGMTTTAFGETFATASIGRLIHVNAEGALFAVLVSALVVVRNLYKDLDRPFTGYTHIRRTIATTAIYAIRSDIEATFVREGLTDLVREARETSDKEAKVEPPVFPPGIGAGFGRGLPGIPGFLETVVSGAPRVAYLALVLVLSRTAG</sequence>
<dbReference type="InterPro" id="IPR025333">
    <property type="entry name" value="DUF4239"/>
</dbReference>
<feature type="region of interest" description="Disordered" evidence="2">
    <location>
        <begin position="73"/>
        <end position="129"/>
    </location>
</feature>
<evidence type="ECO:0000256" key="3">
    <source>
        <dbReference type="SAM" id="SignalP"/>
    </source>
</evidence>
<dbReference type="Pfam" id="PF14023">
    <property type="entry name" value="Bestrophin-like"/>
    <property type="match status" value="1"/>
</dbReference>
<evidence type="ECO:0000256" key="2">
    <source>
        <dbReference type="SAM" id="MobiDB-lite"/>
    </source>
</evidence>
<proteinExistence type="predicted"/>
<gene>
    <name evidence="4" type="ORF">LGLO00237_LOCUS34620</name>
</gene>
<organism evidence="4">
    <name type="scientific">Lotharella globosa</name>
    <dbReference type="NCBI Taxonomy" id="91324"/>
    <lineage>
        <taxon>Eukaryota</taxon>
        <taxon>Sar</taxon>
        <taxon>Rhizaria</taxon>
        <taxon>Cercozoa</taxon>
        <taxon>Chlorarachniophyceae</taxon>
        <taxon>Lotharella</taxon>
    </lineage>
</organism>
<protein>
    <submittedName>
        <fullName evidence="4">Uncharacterized protein</fullName>
    </submittedName>
</protein>
<name>A0A7S4E0P3_9EUKA</name>
<accession>A0A7S4E0P3</accession>
<evidence type="ECO:0000256" key="1">
    <source>
        <dbReference type="SAM" id="Coils"/>
    </source>
</evidence>
<feature type="chain" id="PRO_5031314986" evidence="3">
    <location>
        <begin position="27"/>
        <end position="602"/>
    </location>
</feature>
<dbReference type="EMBL" id="HBIV01050117">
    <property type="protein sequence ID" value="CAE0682832.1"/>
    <property type="molecule type" value="Transcribed_RNA"/>
</dbReference>
<keyword evidence="3" id="KW-0732">Signal</keyword>